<dbReference type="AlphaFoldDB" id="A0A0A9FSA1"/>
<name>A0A0A9FSA1_ARUDO</name>
<organism evidence="1">
    <name type="scientific">Arundo donax</name>
    <name type="common">Giant reed</name>
    <name type="synonym">Donax arundinaceus</name>
    <dbReference type="NCBI Taxonomy" id="35708"/>
    <lineage>
        <taxon>Eukaryota</taxon>
        <taxon>Viridiplantae</taxon>
        <taxon>Streptophyta</taxon>
        <taxon>Embryophyta</taxon>
        <taxon>Tracheophyta</taxon>
        <taxon>Spermatophyta</taxon>
        <taxon>Magnoliopsida</taxon>
        <taxon>Liliopsida</taxon>
        <taxon>Poales</taxon>
        <taxon>Poaceae</taxon>
        <taxon>PACMAD clade</taxon>
        <taxon>Arundinoideae</taxon>
        <taxon>Arundineae</taxon>
        <taxon>Arundo</taxon>
    </lineage>
</organism>
<proteinExistence type="predicted"/>
<evidence type="ECO:0000313" key="1">
    <source>
        <dbReference type="EMBL" id="JAE11188.1"/>
    </source>
</evidence>
<reference evidence="1" key="2">
    <citation type="journal article" date="2015" name="Data Brief">
        <title>Shoot transcriptome of the giant reed, Arundo donax.</title>
        <authorList>
            <person name="Barrero R.A."/>
            <person name="Guerrero F.D."/>
            <person name="Moolhuijzen P."/>
            <person name="Goolsby J.A."/>
            <person name="Tidwell J."/>
            <person name="Bellgard S.E."/>
            <person name="Bellgard M.I."/>
        </authorList>
    </citation>
    <scope>NUCLEOTIDE SEQUENCE</scope>
    <source>
        <tissue evidence="1">Shoot tissue taken approximately 20 cm above the soil surface</tissue>
    </source>
</reference>
<accession>A0A0A9FSA1</accession>
<sequence length="71" mass="7885">MLPTRVRLPPRARGACLRHQEGGDAGILRLGRPSTGRPVCEVREGGRGQEGVWLHGRRGRGVLERHDRGLR</sequence>
<protein>
    <submittedName>
        <fullName evidence="1">Uncharacterized protein</fullName>
    </submittedName>
</protein>
<reference evidence="1" key="1">
    <citation type="submission" date="2014-09" db="EMBL/GenBank/DDBJ databases">
        <authorList>
            <person name="Magalhaes I.L.F."/>
            <person name="Oliveira U."/>
            <person name="Santos F.R."/>
            <person name="Vidigal T.H.D.A."/>
            <person name="Brescovit A.D."/>
            <person name="Santos A.J."/>
        </authorList>
    </citation>
    <scope>NUCLEOTIDE SEQUENCE</scope>
    <source>
        <tissue evidence="1">Shoot tissue taken approximately 20 cm above the soil surface</tissue>
    </source>
</reference>
<dbReference type="EMBL" id="GBRH01186708">
    <property type="protein sequence ID" value="JAE11188.1"/>
    <property type="molecule type" value="Transcribed_RNA"/>
</dbReference>